<dbReference type="InterPro" id="IPR036217">
    <property type="entry name" value="MethylDNA_cys_MeTrfase_DNAb"/>
</dbReference>
<dbReference type="PROSITE" id="PS00374">
    <property type="entry name" value="MGMT"/>
    <property type="match status" value="1"/>
</dbReference>
<keyword evidence="11" id="KW-1185">Reference proteome</keyword>
<comment type="catalytic activity">
    <reaction evidence="8">
        <text>a 6-O-methyl-2'-deoxyguanosine in DNA + L-cysteinyl-[protein] = S-methyl-L-cysteinyl-[protein] + a 2'-deoxyguanosine in DNA</text>
        <dbReference type="Rhea" id="RHEA:24000"/>
        <dbReference type="Rhea" id="RHEA-COMP:10131"/>
        <dbReference type="Rhea" id="RHEA-COMP:10132"/>
        <dbReference type="Rhea" id="RHEA-COMP:11367"/>
        <dbReference type="Rhea" id="RHEA-COMP:11368"/>
        <dbReference type="ChEBI" id="CHEBI:29950"/>
        <dbReference type="ChEBI" id="CHEBI:82612"/>
        <dbReference type="ChEBI" id="CHEBI:85445"/>
        <dbReference type="ChEBI" id="CHEBI:85448"/>
        <dbReference type="EC" id="2.1.1.63"/>
    </reaction>
</comment>
<evidence type="ECO:0000313" key="10">
    <source>
        <dbReference type="EMBL" id="TJZ73015.1"/>
    </source>
</evidence>
<dbReference type="PANTHER" id="PTHR10815">
    <property type="entry name" value="METHYLATED-DNA--PROTEIN-CYSTEINE METHYLTRANSFERASE"/>
    <property type="match status" value="1"/>
</dbReference>
<evidence type="ECO:0000256" key="2">
    <source>
        <dbReference type="ARBA" id="ARBA00008711"/>
    </source>
</evidence>
<dbReference type="Proteomes" id="UP000310016">
    <property type="component" value="Unassembled WGS sequence"/>
</dbReference>
<dbReference type="GO" id="GO:0003908">
    <property type="term" value="F:methylated-DNA-[protein]-cysteine S-methyltransferase activity"/>
    <property type="evidence" value="ECO:0007669"/>
    <property type="project" value="UniProtKB-EC"/>
</dbReference>
<reference evidence="10 11" key="1">
    <citation type="submission" date="2019-04" db="EMBL/GenBank/DDBJ databases">
        <title>Chitiniphilus eburnea sp. nov., a novel chitinolytic bacterium isolated from aquaculture sludge.</title>
        <authorList>
            <person name="Sheng M."/>
        </authorList>
    </citation>
    <scope>NUCLEOTIDE SEQUENCE [LARGE SCALE GENOMIC DNA]</scope>
    <source>
        <strain evidence="10 11">HX-2-15</strain>
    </source>
</reference>
<dbReference type="InterPro" id="IPR014048">
    <property type="entry name" value="MethylDNA_cys_MeTrfase_DNA-bd"/>
</dbReference>
<accession>A0A4U0PWU3</accession>
<dbReference type="SUPFAM" id="SSF46767">
    <property type="entry name" value="Methylated DNA-protein cysteine methyltransferase, C-terminal domain"/>
    <property type="match status" value="1"/>
</dbReference>
<gene>
    <name evidence="10" type="ORF">FAZ21_12415</name>
</gene>
<keyword evidence="6" id="KW-0227">DNA damage</keyword>
<dbReference type="EC" id="2.1.1.63" evidence="3"/>
<dbReference type="EMBL" id="SUMF01000013">
    <property type="protein sequence ID" value="TJZ73015.1"/>
    <property type="molecule type" value="Genomic_DNA"/>
</dbReference>
<evidence type="ECO:0000313" key="11">
    <source>
        <dbReference type="Proteomes" id="UP000310016"/>
    </source>
</evidence>
<comment type="similarity">
    <text evidence="2">Belongs to the MGMT family.</text>
</comment>
<evidence type="ECO:0000259" key="9">
    <source>
        <dbReference type="Pfam" id="PF01035"/>
    </source>
</evidence>
<dbReference type="OrthoDB" id="9811249at2"/>
<dbReference type="SUPFAM" id="SSF53155">
    <property type="entry name" value="Methylated DNA-protein cysteine methyltransferase domain"/>
    <property type="match status" value="1"/>
</dbReference>
<evidence type="ECO:0000256" key="7">
    <source>
        <dbReference type="ARBA" id="ARBA00023204"/>
    </source>
</evidence>
<evidence type="ECO:0000256" key="3">
    <source>
        <dbReference type="ARBA" id="ARBA00011918"/>
    </source>
</evidence>
<dbReference type="GO" id="GO:0006281">
    <property type="term" value="P:DNA repair"/>
    <property type="evidence" value="ECO:0007669"/>
    <property type="project" value="UniProtKB-KW"/>
</dbReference>
<comment type="catalytic activity">
    <reaction evidence="1">
        <text>a 4-O-methyl-thymidine in DNA + L-cysteinyl-[protein] = a thymidine in DNA + S-methyl-L-cysteinyl-[protein]</text>
        <dbReference type="Rhea" id="RHEA:53428"/>
        <dbReference type="Rhea" id="RHEA-COMP:10131"/>
        <dbReference type="Rhea" id="RHEA-COMP:10132"/>
        <dbReference type="Rhea" id="RHEA-COMP:13555"/>
        <dbReference type="Rhea" id="RHEA-COMP:13556"/>
        <dbReference type="ChEBI" id="CHEBI:29950"/>
        <dbReference type="ChEBI" id="CHEBI:82612"/>
        <dbReference type="ChEBI" id="CHEBI:137386"/>
        <dbReference type="ChEBI" id="CHEBI:137387"/>
        <dbReference type="EC" id="2.1.1.63"/>
    </reaction>
</comment>
<keyword evidence="5 10" id="KW-0808">Transferase</keyword>
<comment type="caution">
    <text evidence="10">The sequence shown here is derived from an EMBL/GenBank/DDBJ whole genome shotgun (WGS) entry which is preliminary data.</text>
</comment>
<dbReference type="FunFam" id="1.10.10.10:FF:000214">
    <property type="entry name" value="Methylated-DNA--protein-cysteine methyltransferase"/>
    <property type="match status" value="1"/>
</dbReference>
<organism evidence="10 11">
    <name type="scientific">Chitiniphilus eburneus</name>
    <dbReference type="NCBI Taxonomy" id="2571148"/>
    <lineage>
        <taxon>Bacteria</taxon>
        <taxon>Pseudomonadati</taxon>
        <taxon>Pseudomonadota</taxon>
        <taxon>Betaproteobacteria</taxon>
        <taxon>Neisseriales</taxon>
        <taxon>Chitinibacteraceae</taxon>
        <taxon>Chitiniphilus</taxon>
    </lineage>
</organism>
<dbReference type="InterPro" id="IPR036388">
    <property type="entry name" value="WH-like_DNA-bd_sf"/>
</dbReference>
<evidence type="ECO:0000256" key="4">
    <source>
        <dbReference type="ARBA" id="ARBA00022603"/>
    </source>
</evidence>
<dbReference type="AlphaFoldDB" id="A0A4U0PWU3"/>
<dbReference type="PANTHER" id="PTHR10815:SF14">
    <property type="entry name" value="BIFUNCTIONAL TRANSCRIPTIONAL ACTIVATOR_DNA REPAIR ENZYME ADA"/>
    <property type="match status" value="1"/>
</dbReference>
<dbReference type="Gene3D" id="3.30.160.70">
    <property type="entry name" value="Methylated DNA-protein cysteine methyltransferase domain"/>
    <property type="match status" value="1"/>
</dbReference>
<dbReference type="GO" id="GO:0032259">
    <property type="term" value="P:methylation"/>
    <property type="evidence" value="ECO:0007669"/>
    <property type="project" value="UniProtKB-KW"/>
</dbReference>
<dbReference type="NCBIfam" id="TIGR00589">
    <property type="entry name" value="ogt"/>
    <property type="match status" value="1"/>
</dbReference>
<dbReference type="InterPro" id="IPR001497">
    <property type="entry name" value="MethylDNA_cys_MeTrfase_AS"/>
</dbReference>
<evidence type="ECO:0000256" key="8">
    <source>
        <dbReference type="ARBA" id="ARBA00049348"/>
    </source>
</evidence>
<evidence type="ECO:0000256" key="5">
    <source>
        <dbReference type="ARBA" id="ARBA00022679"/>
    </source>
</evidence>
<proteinExistence type="inferred from homology"/>
<dbReference type="CDD" id="cd06445">
    <property type="entry name" value="ATase"/>
    <property type="match status" value="1"/>
</dbReference>
<dbReference type="Pfam" id="PF01035">
    <property type="entry name" value="DNA_binding_1"/>
    <property type="match status" value="1"/>
</dbReference>
<name>A0A4U0PWU3_9NEIS</name>
<feature type="domain" description="Methylated-DNA-[protein]-cysteine S-methyltransferase DNA binding" evidence="9">
    <location>
        <begin position="134"/>
        <end position="213"/>
    </location>
</feature>
<dbReference type="Gene3D" id="1.10.10.10">
    <property type="entry name" value="Winged helix-like DNA-binding domain superfamily/Winged helix DNA-binding domain"/>
    <property type="match status" value="1"/>
</dbReference>
<keyword evidence="7" id="KW-0234">DNA repair</keyword>
<protein>
    <recommendedName>
        <fullName evidence="3">methylated-DNA--[protein]-cysteine S-methyltransferase</fullName>
        <ecNumber evidence="3">2.1.1.63</ecNumber>
    </recommendedName>
</protein>
<evidence type="ECO:0000256" key="1">
    <source>
        <dbReference type="ARBA" id="ARBA00001286"/>
    </source>
</evidence>
<sequence>MPFKQQIALAALRILRPSARRYLRKQRSSGKPPWAYRGTVPHRSTTMNTETRLYYALGPCDLGLLLVAQGEHGARAILLGDDGDSLLRDLRARFPMATPLRDDAACATLLGWVAGFIAAPAQPLAIALDPRGTPFQLRVWQALREIPPGQTASYGEIARRIGAPTAARAVAAACAANPLAVVIPCHRVVRGDGGLSGYRWGAARKRALLAREAA</sequence>
<evidence type="ECO:0000256" key="6">
    <source>
        <dbReference type="ARBA" id="ARBA00022763"/>
    </source>
</evidence>
<dbReference type="InterPro" id="IPR036631">
    <property type="entry name" value="MGMT_N_sf"/>
</dbReference>
<keyword evidence="4 10" id="KW-0489">Methyltransferase</keyword>